<evidence type="ECO:0000256" key="2">
    <source>
        <dbReference type="ARBA" id="ARBA00022692"/>
    </source>
</evidence>
<dbReference type="PANTHER" id="PTHR11562">
    <property type="entry name" value="CATION EFFLUX PROTEIN/ ZINC TRANSPORTER"/>
    <property type="match status" value="1"/>
</dbReference>
<feature type="transmembrane region" description="Helical" evidence="5">
    <location>
        <begin position="108"/>
        <end position="128"/>
    </location>
</feature>
<dbReference type="PANTHER" id="PTHR11562:SF17">
    <property type="entry name" value="RE54080P-RELATED"/>
    <property type="match status" value="1"/>
</dbReference>
<feature type="transmembrane region" description="Helical" evidence="5">
    <location>
        <begin position="76"/>
        <end position="96"/>
    </location>
</feature>
<evidence type="ECO:0000256" key="4">
    <source>
        <dbReference type="ARBA" id="ARBA00023136"/>
    </source>
</evidence>
<feature type="transmembrane region" description="Helical" evidence="5">
    <location>
        <begin position="21"/>
        <end position="40"/>
    </location>
</feature>
<dbReference type="InterPro" id="IPR027469">
    <property type="entry name" value="Cation_efflux_TMD_sf"/>
</dbReference>
<reference evidence="7" key="1">
    <citation type="journal article" date="2020" name="mSystems">
        <title>Genome- and Community-Level Interaction Insights into Carbon Utilization and Element Cycling Functions of Hydrothermarchaeota in Hydrothermal Sediment.</title>
        <authorList>
            <person name="Zhou Z."/>
            <person name="Liu Y."/>
            <person name="Xu W."/>
            <person name="Pan J."/>
            <person name="Luo Z.H."/>
            <person name="Li M."/>
        </authorList>
    </citation>
    <scope>NUCLEOTIDE SEQUENCE [LARGE SCALE GENOMIC DNA]</scope>
    <source>
        <strain evidence="7">SpSt-418</strain>
    </source>
</reference>
<dbReference type="GO" id="GO:0005385">
    <property type="term" value="F:zinc ion transmembrane transporter activity"/>
    <property type="evidence" value="ECO:0007669"/>
    <property type="project" value="TreeGrafter"/>
</dbReference>
<accession>A0A7C3PFE4</accession>
<protein>
    <submittedName>
        <fullName evidence="7">Cation transporter</fullName>
    </submittedName>
</protein>
<dbReference type="GO" id="GO:0005886">
    <property type="term" value="C:plasma membrane"/>
    <property type="evidence" value="ECO:0007669"/>
    <property type="project" value="TreeGrafter"/>
</dbReference>
<dbReference type="Pfam" id="PF01545">
    <property type="entry name" value="Cation_efflux"/>
    <property type="match status" value="1"/>
</dbReference>
<gene>
    <name evidence="7" type="ORF">ENR64_19380</name>
</gene>
<dbReference type="InterPro" id="IPR050681">
    <property type="entry name" value="CDF/SLC30A"/>
</dbReference>
<evidence type="ECO:0000256" key="5">
    <source>
        <dbReference type="SAM" id="Phobius"/>
    </source>
</evidence>
<dbReference type="AlphaFoldDB" id="A0A7C3PFE4"/>
<feature type="transmembrane region" description="Helical" evidence="5">
    <location>
        <begin position="149"/>
        <end position="166"/>
    </location>
</feature>
<dbReference type="EMBL" id="DSRU01000276">
    <property type="protein sequence ID" value="HFM99872.1"/>
    <property type="molecule type" value="Genomic_DNA"/>
</dbReference>
<feature type="domain" description="Cation efflux protein transmembrane" evidence="6">
    <location>
        <begin position="22"/>
        <end position="193"/>
    </location>
</feature>
<name>A0A7C3PFE4_9CYAN</name>
<evidence type="ECO:0000313" key="7">
    <source>
        <dbReference type="EMBL" id="HFM99872.1"/>
    </source>
</evidence>
<sequence length="203" mass="21939">MADCGCEMEAKNAAERKTLRLLMAVNAAMFLIEITTGLLAHSTALLADALDMLADATVYGISLAAVGGSKQGKARAALMSGTFQITLAILVLVDVIRRFIWGSNPESFWMMGIGAIALLANIYCLLQISKHRRGEVHMRASWIFSRNDVIANLGVIIAGVLVWWLNSRLPDLVIGLLITGLVLRGGIDIIRDATGERSQPDSF</sequence>
<proteinExistence type="predicted"/>
<dbReference type="Gene3D" id="1.20.1510.10">
    <property type="entry name" value="Cation efflux protein transmembrane domain"/>
    <property type="match status" value="1"/>
</dbReference>
<keyword evidence="2 5" id="KW-0812">Transmembrane</keyword>
<evidence type="ECO:0000259" key="6">
    <source>
        <dbReference type="Pfam" id="PF01545"/>
    </source>
</evidence>
<evidence type="ECO:0000256" key="3">
    <source>
        <dbReference type="ARBA" id="ARBA00022989"/>
    </source>
</evidence>
<keyword evidence="3 5" id="KW-1133">Transmembrane helix</keyword>
<organism evidence="7">
    <name type="scientific">Oscillatoriales cyanobacterium SpSt-418</name>
    <dbReference type="NCBI Taxonomy" id="2282169"/>
    <lineage>
        <taxon>Bacteria</taxon>
        <taxon>Bacillati</taxon>
        <taxon>Cyanobacteriota</taxon>
        <taxon>Cyanophyceae</taxon>
        <taxon>Oscillatoriophycideae</taxon>
        <taxon>Oscillatoriales</taxon>
    </lineage>
</organism>
<evidence type="ECO:0000256" key="1">
    <source>
        <dbReference type="ARBA" id="ARBA00004141"/>
    </source>
</evidence>
<feature type="transmembrane region" description="Helical" evidence="5">
    <location>
        <begin position="52"/>
        <end position="69"/>
    </location>
</feature>
<comment type="subcellular location">
    <subcellularLocation>
        <location evidence="1">Membrane</location>
        <topology evidence="1">Multi-pass membrane protein</topology>
    </subcellularLocation>
</comment>
<dbReference type="InterPro" id="IPR058533">
    <property type="entry name" value="Cation_efflux_TM"/>
</dbReference>
<keyword evidence="4 5" id="KW-0472">Membrane</keyword>
<comment type="caution">
    <text evidence="7">The sequence shown here is derived from an EMBL/GenBank/DDBJ whole genome shotgun (WGS) entry which is preliminary data.</text>
</comment>
<dbReference type="SUPFAM" id="SSF161111">
    <property type="entry name" value="Cation efflux protein transmembrane domain-like"/>
    <property type="match status" value="1"/>
</dbReference>